<gene>
    <name evidence="2" type="ORF">CVO96_18845</name>
</gene>
<dbReference type="Pfam" id="PF17329">
    <property type="entry name" value="DUF5367"/>
    <property type="match status" value="1"/>
</dbReference>
<evidence type="ECO:0000313" key="2">
    <source>
        <dbReference type="EMBL" id="PNY79490.1"/>
    </source>
</evidence>
<dbReference type="InterPro" id="IPR020509">
    <property type="entry name" value="Uncharacterised_YnzE"/>
</dbReference>
<reference evidence="2 3" key="1">
    <citation type="submission" date="2018-01" db="EMBL/GenBank/DDBJ databases">
        <title>Deinococcus koreensis sp. nov., a radiation-resistant bacterium isolated from river water.</title>
        <authorList>
            <person name="Choi A."/>
        </authorList>
    </citation>
    <scope>NUCLEOTIDE SEQUENCE [LARGE SCALE GENOMIC DNA]</scope>
    <source>
        <strain evidence="2 3">SJW1-2</strain>
    </source>
</reference>
<name>A0A2K3USJ7_9DEIO</name>
<keyword evidence="1" id="KW-0812">Transmembrane</keyword>
<evidence type="ECO:0000313" key="3">
    <source>
        <dbReference type="Proteomes" id="UP000236379"/>
    </source>
</evidence>
<keyword evidence="3" id="KW-1185">Reference proteome</keyword>
<organism evidence="2 3">
    <name type="scientific">Deinococcus koreensis</name>
    <dbReference type="NCBI Taxonomy" id="2054903"/>
    <lineage>
        <taxon>Bacteria</taxon>
        <taxon>Thermotogati</taxon>
        <taxon>Deinococcota</taxon>
        <taxon>Deinococci</taxon>
        <taxon>Deinococcales</taxon>
        <taxon>Deinococcaceae</taxon>
        <taxon>Deinococcus</taxon>
    </lineage>
</organism>
<dbReference type="Proteomes" id="UP000236379">
    <property type="component" value="Unassembled WGS sequence"/>
</dbReference>
<dbReference type="RefSeq" id="WP_103314004.1">
    <property type="nucleotide sequence ID" value="NZ_PPPD01000003.1"/>
</dbReference>
<feature type="transmembrane region" description="Helical" evidence="1">
    <location>
        <begin position="110"/>
        <end position="131"/>
    </location>
</feature>
<dbReference type="AlphaFoldDB" id="A0A2K3USJ7"/>
<feature type="transmembrane region" description="Helical" evidence="1">
    <location>
        <begin position="16"/>
        <end position="37"/>
    </location>
</feature>
<accession>A0A2K3USJ7</accession>
<protein>
    <submittedName>
        <fullName evidence="2">Uncharacterized protein</fullName>
    </submittedName>
</protein>
<comment type="caution">
    <text evidence="2">The sequence shown here is derived from an EMBL/GenBank/DDBJ whole genome shotgun (WGS) entry which is preliminary data.</text>
</comment>
<keyword evidence="1" id="KW-0472">Membrane</keyword>
<dbReference type="EMBL" id="PPPD01000003">
    <property type="protein sequence ID" value="PNY79490.1"/>
    <property type="molecule type" value="Genomic_DNA"/>
</dbReference>
<feature type="transmembrane region" description="Helical" evidence="1">
    <location>
        <begin position="76"/>
        <end position="104"/>
    </location>
</feature>
<sequence length="137" mass="14420">MTTVAAPSPSLAADRLPLFVGLGVLLWFVAAMMFRLLGPALLIPGSATLPLVFAGCIPLAWVFLKIGVTLGRVSGAGTLLAAAVMSAVAMFLDALALTFFPALYGLPTAQLLLVAALLLWGVAWILFFAYVQTRRTQ</sequence>
<evidence type="ECO:0000256" key="1">
    <source>
        <dbReference type="SAM" id="Phobius"/>
    </source>
</evidence>
<dbReference type="OrthoDB" id="983186at2"/>
<keyword evidence="1" id="KW-1133">Transmembrane helix</keyword>
<feature type="transmembrane region" description="Helical" evidence="1">
    <location>
        <begin position="43"/>
        <end position="64"/>
    </location>
</feature>
<proteinExistence type="predicted"/>